<dbReference type="GO" id="GO:0003700">
    <property type="term" value="F:DNA-binding transcription factor activity"/>
    <property type="evidence" value="ECO:0007669"/>
    <property type="project" value="InterPro"/>
</dbReference>
<dbReference type="InterPro" id="IPR008920">
    <property type="entry name" value="TF_FadR/GntR_C"/>
</dbReference>
<accession>A0A5C0AXU0</accession>
<dbReference type="Proteomes" id="UP000325161">
    <property type="component" value="Chromosome"/>
</dbReference>
<dbReference type="InterPro" id="IPR036388">
    <property type="entry name" value="WH-like_DNA-bd_sf"/>
</dbReference>
<organism evidence="6 7">
    <name type="scientific">Pigmentiphaga aceris</name>
    <dbReference type="NCBI Taxonomy" id="1940612"/>
    <lineage>
        <taxon>Bacteria</taxon>
        <taxon>Pseudomonadati</taxon>
        <taxon>Pseudomonadota</taxon>
        <taxon>Betaproteobacteria</taxon>
        <taxon>Burkholderiales</taxon>
        <taxon>Alcaligenaceae</taxon>
        <taxon>Pigmentiphaga</taxon>
    </lineage>
</organism>
<keyword evidence="3" id="KW-0804">Transcription</keyword>
<keyword evidence="7" id="KW-1185">Reference proteome</keyword>
<dbReference type="EMBL" id="CP043046">
    <property type="protein sequence ID" value="QEI05197.1"/>
    <property type="molecule type" value="Genomic_DNA"/>
</dbReference>
<evidence type="ECO:0000313" key="6">
    <source>
        <dbReference type="EMBL" id="QEI05197.1"/>
    </source>
</evidence>
<keyword evidence="4" id="KW-0175">Coiled coil</keyword>
<dbReference type="InterPro" id="IPR011711">
    <property type="entry name" value="GntR_C"/>
</dbReference>
<dbReference type="PANTHER" id="PTHR43537:SF5">
    <property type="entry name" value="UXU OPERON TRANSCRIPTIONAL REGULATOR"/>
    <property type="match status" value="1"/>
</dbReference>
<dbReference type="SMART" id="SM00895">
    <property type="entry name" value="FCD"/>
    <property type="match status" value="1"/>
</dbReference>
<dbReference type="Gene3D" id="1.20.120.530">
    <property type="entry name" value="GntR ligand-binding domain-like"/>
    <property type="match status" value="1"/>
</dbReference>
<evidence type="ECO:0000256" key="1">
    <source>
        <dbReference type="ARBA" id="ARBA00023015"/>
    </source>
</evidence>
<dbReference type="InterPro" id="IPR000524">
    <property type="entry name" value="Tscrpt_reg_HTH_GntR"/>
</dbReference>
<keyword evidence="1" id="KW-0805">Transcription regulation</keyword>
<name>A0A5C0AXU0_9BURK</name>
<protein>
    <submittedName>
        <fullName evidence="6">FadR family transcriptional regulator</fullName>
    </submittedName>
</protein>
<dbReference type="SMART" id="SM00345">
    <property type="entry name" value="HTH_GNTR"/>
    <property type="match status" value="1"/>
</dbReference>
<dbReference type="AlphaFoldDB" id="A0A5C0AXU0"/>
<proteinExistence type="predicted"/>
<evidence type="ECO:0000259" key="5">
    <source>
        <dbReference type="PROSITE" id="PS50949"/>
    </source>
</evidence>
<dbReference type="PROSITE" id="PS50949">
    <property type="entry name" value="HTH_GNTR"/>
    <property type="match status" value="1"/>
</dbReference>
<dbReference type="InterPro" id="IPR036390">
    <property type="entry name" value="WH_DNA-bd_sf"/>
</dbReference>
<feature type="coiled-coil region" evidence="4">
    <location>
        <begin position="131"/>
        <end position="158"/>
    </location>
</feature>
<dbReference type="PANTHER" id="PTHR43537">
    <property type="entry name" value="TRANSCRIPTIONAL REGULATOR, GNTR FAMILY"/>
    <property type="match status" value="1"/>
</dbReference>
<sequence>MDGTMTLAVAIDIDDTRLSANGLPDHGNPTPAYKLVADAIERLILQGSLKTGDVLPAETALAAQFGVNRSTVREGIRSLEQNGLVRREGGKKLFASRPRHADTAAQVSRAMLLHDVTFLNLWETIAALEPVAAALATERATEQEIAALEDNLARTQRSLTNRESLTELDIEFHHLVAVAAHNPALLLSREPLSHLFYPAFYQVMDRLNARERLLSAHTHIVQSIRNRDMQQARIWMDKHIVDFRRGYELADLDIHALVDRDLLAPRSA</sequence>
<evidence type="ECO:0000256" key="2">
    <source>
        <dbReference type="ARBA" id="ARBA00023125"/>
    </source>
</evidence>
<dbReference type="CDD" id="cd07377">
    <property type="entry name" value="WHTH_GntR"/>
    <property type="match status" value="1"/>
</dbReference>
<keyword evidence="2" id="KW-0238">DNA-binding</keyword>
<evidence type="ECO:0000313" key="7">
    <source>
        <dbReference type="Proteomes" id="UP000325161"/>
    </source>
</evidence>
<evidence type="ECO:0000256" key="4">
    <source>
        <dbReference type="SAM" id="Coils"/>
    </source>
</evidence>
<evidence type="ECO:0000256" key="3">
    <source>
        <dbReference type="ARBA" id="ARBA00023163"/>
    </source>
</evidence>
<dbReference type="GO" id="GO:0003677">
    <property type="term" value="F:DNA binding"/>
    <property type="evidence" value="ECO:0007669"/>
    <property type="project" value="UniProtKB-KW"/>
</dbReference>
<gene>
    <name evidence="6" type="ORF">FXN63_04615</name>
</gene>
<dbReference type="SUPFAM" id="SSF46785">
    <property type="entry name" value="Winged helix' DNA-binding domain"/>
    <property type="match status" value="1"/>
</dbReference>
<dbReference type="Pfam" id="PF07729">
    <property type="entry name" value="FCD"/>
    <property type="match status" value="1"/>
</dbReference>
<reference evidence="6 7" key="1">
    <citation type="submission" date="2019-08" db="EMBL/GenBank/DDBJ databases">
        <title>Amphibian skin-associated Pigmentiphaga: genome sequence and occurrence across geography and hosts.</title>
        <authorList>
            <person name="Bletz M.C."/>
            <person name="Bunk B."/>
            <person name="Sproeer C."/>
            <person name="Biwer P."/>
            <person name="Reiter S."/>
            <person name="Rabemananjara F.C.E."/>
            <person name="Schulz S."/>
            <person name="Overmann J."/>
            <person name="Vences M."/>
        </authorList>
    </citation>
    <scope>NUCLEOTIDE SEQUENCE [LARGE SCALE GENOMIC DNA]</scope>
    <source>
        <strain evidence="6 7">Mada1488</strain>
    </source>
</reference>
<dbReference type="Gene3D" id="1.10.10.10">
    <property type="entry name" value="Winged helix-like DNA-binding domain superfamily/Winged helix DNA-binding domain"/>
    <property type="match status" value="1"/>
</dbReference>
<dbReference type="PRINTS" id="PR00035">
    <property type="entry name" value="HTHGNTR"/>
</dbReference>
<dbReference type="KEGG" id="pacr:FXN63_04615"/>
<feature type="domain" description="HTH gntR-type" evidence="5">
    <location>
        <begin position="30"/>
        <end position="98"/>
    </location>
</feature>
<dbReference type="SUPFAM" id="SSF48008">
    <property type="entry name" value="GntR ligand-binding domain-like"/>
    <property type="match status" value="1"/>
</dbReference>
<dbReference type="Pfam" id="PF00392">
    <property type="entry name" value="GntR"/>
    <property type="match status" value="1"/>
</dbReference>
<dbReference type="OrthoDB" id="5296437at2"/>